<dbReference type="EMBL" id="QGTJ01000009">
    <property type="protein sequence ID" value="PWV59849.1"/>
    <property type="molecule type" value="Genomic_DNA"/>
</dbReference>
<sequence length="196" mass="21469">MSFIEHSISDRCPQRHHAGGPLRCHRPGIFPVSGRWLARLLALALAWSAAGTLSAAPASITLEPSGRLQLQLSNGQTLRPAPAADQVGFAQPALSRDGRSAGWLALYPNCCTSYPIALALVIYHDGRMQPFRGNELAITRWRFERGDRAVAFMQETVHGHLGVHFELRSLAGDLLEVYEGDPQADAPAWVRRLVAE</sequence>
<organism evidence="1 2">
    <name type="scientific">Plasticicumulans acidivorans</name>
    <dbReference type="NCBI Taxonomy" id="886464"/>
    <lineage>
        <taxon>Bacteria</taxon>
        <taxon>Pseudomonadati</taxon>
        <taxon>Pseudomonadota</taxon>
        <taxon>Gammaproteobacteria</taxon>
        <taxon>Candidatus Competibacteraceae</taxon>
        <taxon>Plasticicumulans</taxon>
    </lineage>
</organism>
<dbReference type="RefSeq" id="WP_146213321.1">
    <property type="nucleotide sequence ID" value="NZ_QGTJ01000009.1"/>
</dbReference>
<accession>A0A317MT24</accession>
<comment type="caution">
    <text evidence="1">The sequence shown here is derived from an EMBL/GenBank/DDBJ whole genome shotgun (WGS) entry which is preliminary data.</text>
</comment>
<evidence type="ECO:0000313" key="2">
    <source>
        <dbReference type="Proteomes" id="UP000246569"/>
    </source>
</evidence>
<proteinExistence type="predicted"/>
<name>A0A317MT24_9GAMM</name>
<reference evidence="1 2" key="1">
    <citation type="submission" date="2018-05" db="EMBL/GenBank/DDBJ databases">
        <title>Genomic Encyclopedia of Type Strains, Phase IV (KMG-IV): sequencing the most valuable type-strain genomes for metagenomic binning, comparative biology and taxonomic classification.</title>
        <authorList>
            <person name="Goeker M."/>
        </authorList>
    </citation>
    <scope>NUCLEOTIDE SEQUENCE [LARGE SCALE GENOMIC DNA]</scope>
    <source>
        <strain evidence="1 2">DSM 23606</strain>
    </source>
</reference>
<gene>
    <name evidence="1" type="ORF">C7443_109102</name>
</gene>
<evidence type="ECO:0000313" key="1">
    <source>
        <dbReference type="EMBL" id="PWV59849.1"/>
    </source>
</evidence>
<dbReference type="OrthoDB" id="9154825at2"/>
<keyword evidence="2" id="KW-1185">Reference proteome</keyword>
<protein>
    <submittedName>
        <fullName evidence="1">Uncharacterized protein</fullName>
    </submittedName>
</protein>
<dbReference type="AlphaFoldDB" id="A0A317MT24"/>
<dbReference type="Proteomes" id="UP000246569">
    <property type="component" value="Unassembled WGS sequence"/>
</dbReference>